<comment type="caution">
    <text evidence="2">The sequence shown here is derived from an EMBL/GenBank/DDBJ whole genome shotgun (WGS) entry which is preliminary data.</text>
</comment>
<dbReference type="GO" id="GO:0005634">
    <property type="term" value="C:nucleus"/>
    <property type="evidence" value="ECO:0007669"/>
    <property type="project" value="TreeGrafter"/>
</dbReference>
<dbReference type="Pfam" id="PF00004">
    <property type="entry name" value="AAA"/>
    <property type="match status" value="1"/>
</dbReference>
<keyword evidence="3" id="KW-1185">Reference proteome</keyword>
<evidence type="ECO:0000259" key="1">
    <source>
        <dbReference type="SMART" id="SM00382"/>
    </source>
</evidence>
<dbReference type="GO" id="GO:0003677">
    <property type="term" value="F:DNA binding"/>
    <property type="evidence" value="ECO:0007669"/>
    <property type="project" value="TreeGrafter"/>
</dbReference>
<reference evidence="2" key="1">
    <citation type="submission" date="2021-05" db="EMBL/GenBank/DDBJ databases">
        <title>A free-living protist that lacks canonical eukaryotic 1 DNA replication and segregation systems.</title>
        <authorList>
            <person name="Salas-Leiva D.E."/>
            <person name="Tromer E.C."/>
            <person name="Curtis B.A."/>
            <person name="Jerlstrom-Hultqvist J."/>
            <person name="Kolisko M."/>
            <person name="Yi Z."/>
            <person name="Salas-Leiva J.S."/>
            <person name="Gallot-Lavallee L."/>
            <person name="Kops G.J.P.L."/>
            <person name="Archibald J.M."/>
            <person name="Simpson A.G.B."/>
            <person name="Roger A.J."/>
        </authorList>
    </citation>
    <scope>NUCLEOTIDE SEQUENCE</scope>
    <source>
        <strain evidence="2">BICM</strain>
    </source>
</reference>
<dbReference type="InterPro" id="IPR003959">
    <property type="entry name" value="ATPase_AAA_core"/>
</dbReference>
<dbReference type="SMART" id="SM00382">
    <property type="entry name" value="AAA"/>
    <property type="match status" value="1"/>
</dbReference>
<proteinExistence type="predicted"/>
<dbReference type="InterPro" id="IPR027417">
    <property type="entry name" value="P-loop_NTPase"/>
</dbReference>
<dbReference type="GO" id="GO:0016887">
    <property type="term" value="F:ATP hydrolysis activity"/>
    <property type="evidence" value="ECO:0007669"/>
    <property type="project" value="InterPro"/>
</dbReference>
<dbReference type="AlphaFoldDB" id="A0A8J6B1R6"/>
<accession>A0A8J6B1R6</accession>
<gene>
    <name evidence="2" type="ORF">J8273_7338</name>
</gene>
<sequence length="561" mass="61482">MLKRAVCRSAMSLFVEKYKPRRYTDLLSDEKANLTVLNWLKSWDGVVFGASGETAPEKPVILLSGPPGSGKTTMAVVIAKMCNYEPQIIDASNERTAKSLRTRINTVTKTKAITSFFGQPGKRKDAQLLIFDEIDGADGQAAVAEVLRATRPKKHGGPRMPVVCICNNPFIPAMRALRMAALHVPLGQVAPTTLRERVCRIAQREEINISQARAKDIITACNQDLRSTLMALQYLALGTGGRPVTKEDVAAIPVASGDPRLKDQVRTVLTRTAGDTDGRMSDADFFKTVRGFKDERLVYRAMEAHWSNLPYPENPTMGSTCAVSEALSFTDIIQATSDTTMDFSLLKHRNIGFMAPSEFISYPVNPISREYAIYPRTDINAHRETMKHVAMAREARLATPAPLLPFRPPDAFRTAILPTVLRMLALDRYTMAAEHARGGIADTVAAALGAVGVSVTSGGRVSVQGLEDYPAFNLAVRVAEGSVLARLIRGPDAPEYTSTKTSKKVAKRKRATASGGDEFQKLFTAHLTRTQVQKAVPDIFFVYHEGVTRAVRVFPQLADFV</sequence>
<name>A0A8J6B1R6_9EUKA</name>
<dbReference type="PANTHER" id="PTHR23389:SF3">
    <property type="entry name" value="CHROMOSOME TRANSMISSION FIDELITY PROTEIN 18 HOMOLOG"/>
    <property type="match status" value="1"/>
</dbReference>
<dbReference type="CDD" id="cd00009">
    <property type="entry name" value="AAA"/>
    <property type="match status" value="1"/>
</dbReference>
<protein>
    <submittedName>
        <fullName evidence="2">Chromosome transmision fidelity factor 18, CTF18</fullName>
    </submittedName>
</protein>
<dbReference type="Gene3D" id="3.40.50.300">
    <property type="entry name" value="P-loop containing nucleotide triphosphate hydrolases"/>
    <property type="match status" value="1"/>
</dbReference>
<dbReference type="PANTHER" id="PTHR23389">
    <property type="entry name" value="CHROMOSOME TRANSMISSION FIDELITY FACTOR 18"/>
    <property type="match status" value="1"/>
</dbReference>
<evidence type="ECO:0000313" key="2">
    <source>
        <dbReference type="EMBL" id="KAG9391064.1"/>
    </source>
</evidence>
<dbReference type="OrthoDB" id="2195431at2759"/>
<feature type="domain" description="AAA+ ATPase" evidence="1">
    <location>
        <begin position="57"/>
        <end position="190"/>
    </location>
</feature>
<dbReference type="SUPFAM" id="SSF52540">
    <property type="entry name" value="P-loop containing nucleoside triphosphate hydrolases"/>
    <property type="match status" value="1"/>
</dbReference>
<evidence type="ECO:0000313" key="3">
    <source>
        <dbReference type="Proteomes" id="UP000717585"/>
    </source>
</evidence>
<dbReference type="Proteomes" id="UP000717585">
    <property type="component" value="Unassembled WGS sequence"/>
</dbReference>
<dbReference type="InterPro" id="IPR003593">
    <property type="entry name" value="AAA+_ATPase"/>
</dbReference>
<dbReference type="EMBL" id="JAHDYR010000062">
    <property type="protein sequence ID" value="KAG9391064.1"/>
    <property type="molecule type" value="Genomic_DNA"/>
</dbReference>
<dbReference type="Gene3D" id="1.10.8.60">
    <property type="match status" value="1"/>
</dbReference>
<organism evidence="2 3">
    <name type="scientific">Carpediemonas membranifera</name>
    <dbReference type="NCBI Taxonomy" id="201153"/>
    <lineage>
        <taxon>Eukaryota</taxon>
        <taxon>Metamonada</taxon>
        <taxon>Carpediemonas-like organisms</taxon>
        <taxon>Carpediemonas</taxon>
    </lineage>
</organism>
<dbReference type="GO" id="GO:0005524">
    <property type="term" value="F:ATP binding"/>
    <property type="evidence" value="ECO:0007669"/>
    <property type="project" value="InterPro"/>
</dbReference>